<dbReference type="InterPro" id="IPR013728">
    <property type="entry name" value="BT_3987-like_N"/>
</dbReference>
<dbReference type="EMBL" id="JAHXCT010000003">
    <property type="protein sequence ID" value="MBW4768997.1"/>
    <property type="molecule type" value="Genomic_DNA"/>
</dbReference>
<evidence type="ECO:0000313" key="3">
    <source>
        <dbReference type="EMBL" id="MBW4768997.1"/>
    </source>
</evidence>
<feature type="chain" id="PRO_5045993632" evidence="1">
    <location>
        <begin position="22"/>
        <end position="389"/>
    </location>
</feature>
<evidence type="ECO:0000313" key="4">
    <source>
        <dbReference type="Proteomes" id="UP000788426"/>
    </source>
</evidence>
<evidence type="ECO:0000256" key="1">
    <source>
        <dbReference type="SAM" id="SignalP"/>
    </source>
</evidence>
<dbReference type="RefSeq" id="WP_219480369.1">
    <property type="nucleotide sequence ID" value="NZ_JAHXCT010000003.1"/>
</dbReference>
<dbReference type="PROSITE" id="PS51257">
    <property type="entry name" value="PROKAR_LIPOPROTEIN"/>
    <property type="match status" value="1"/>
</dbReference>
<protein>
    <submittedName>
        <fullName evidence="3">DUF1735 and LamG domain-containing protein</fullName>
    </submittedName>
</protein>
<gene>
    <name evidence="3" type="ORF">KZO38_04390</name>
</gene>
<name>A0ABS6YCK1_9BACT</name>
<feature type="signal peptide" evidence="1">
    <location>
        <begin position="1"/>
        <end position="21"/>
    </location>
</feature>
<keyword evidence="1" id="KW-0732">Signal</keyword>
<proteinExistence type="predicted"/>
<feature type="domain" description="BT-3987-like N-terminal" evidence="2">
    <location>
        <begin position="28"/>
        <end position="142"/>
    </location>
</feature>
<sequence>MKLIRYMLLCNLILFISCNDADYKTLNNSAFINESRTSSSAKVIITDDGATTEITPCLSTMATHDCKLKLVVDTALLNQYNEQQGTSYITLPDNAFTMPSEVVIPKGKYSVDPVKINIKPLTQAMIGESYAIPVRLISEDSDIPAMPKTGSFVITTEAIVTSSLPQFTGAPMLEAAMPKGDETFNEYTIEVKFQVSDTGDRDRAVFVNSGPGESNFVLLRFEDPQSDNGGHKAHSLVQIVGRNRIYMNPSFSFEPNKWQHLALTCDGSHYRLYINGAFAGVKDIPAGSTTFKQFKWFTKGDDPYSRWGNCKILITEARVWSVCRTETQIQKSQSTVSPKAKGLEAYWRFNEGTGNVFHDATGKGHTITATQTPTWVEGIKSTDEHTDWK</sequence>
<evidence type="ECO:0000259" key="2">
    <source>
        <dbReference type="Pfam" id="PF08522"/>
    </source>
</evidence>
<dbReference type="Proteomes" id="UP000788426">
    <property type="component" value="Unassembled WGS sequence"/>
</dbReference>
<organism evidence="3 4">
    <name type="scientific">Hoylesella nanceiensis</name>
    <dbReference type="NCBI Taxonomy" id="425941"/>
    <lineage>
        <taxon>Bacteria</taxon>
        <taxon>Pseudomonadati</taxon>
        <taxon>Bacteroidota</taxon>
        <taxon>Bacteroidia</taxon>
        <taxon>Bacteroidales</taxon>
        <taxon>Prevotellaceae</taxon>
        <taxon>Hoylesella</taxon>
    </lineage>
</organism>
<dbReference type="Pfam" id="PF13385">
    <property type="entry name" value="Laminin_G_3"/>
    <property type="match status" value="1"/>
</dbReference>
<comment type="caution">
    <text evidence="3">The sequence shown here is derived from an EMBL/GenBank/DDBJ whole genome shotgun (WGS) entry which is preliminary data.</text>
</comment>
<keyword evidence="4" id="KW-1185">Reference proteome</keyword>
<dbReference type="Pfam" id="PF08522">
    <property type="entry name" value="BT_3987-like_N"/>
    <property type="match status" value="1"/>
</dbReference>
<accession>A0ABS6YCK1</accession>
<reference evidence="3 4" key="1">
    <citation type="submission" date="2021-07" db="EMBL/GenBank/DDBJ databases">
        <title>Genomic diversity and antimicrobial resistance of Prevotella spp. isolated from chronic lung disease airways.</title>
        <authorList>
            <person name="Webb K.A."/>
            <person name="Olagoke O.S."/>
            <person name="Baird T."/>
            <person name="Neill J."/>
            <person name="Pham A."/>
            <person name="Wells T.J."/>
            <person name="Ramsay K.A."/>
            <person name="Bell S.C."/>
            <person name="Sarovich D.S."/>
            <person name="Price E.P."/>
        </authorList>
    </citation>
    <scope>NUCLEOTIDE SEQUENCE [LARGE SCALE GENOMIC DNA]</scope>
    <source>
        <strain evidence="3 4">SCHI0011.S.12</strain>
    </source>
</reference>